<dbReference type="Proteomes" id="UP001583172">
    <property type="component" value="Unassembled WGS sequence"/>
</dbReference>
<proteinExistence type="predicted"/>
<dbReference type="SUPFAM" id="SSF51905">
    <property type="entry name" value="FAD/NAD(P)-binding domain"/>
    <property type="match status" value="1"/>
</dbReference>
<comment type="caution">
    <text evidence="5">The sequence shown here is derived from an EMBL/GenBank/DDBJ whole genome shotgun (WGS) entry which is preliminary data.</text>
</comment>
<reference evidence="5 6" key="1">
    <citation type="journal article" date="2024" name="Commun. Biol.">
        <title>Comparative genomic analysis of thermophilic fungi reveals convergent evolutionary adaptations and gene losses.</title>
        <authorList>
            <person name="Steindorff A.S."/>
            <person name="Aguilar-Pontes M.V."/>
            <person name="Robinson A.J."/>
            <person name="Andreopoulos B."/>
            <person name="LaButti K."/>
            <person name="Kuo A."/>
            <person name="Mondo S."/>
            <person name="Riley R."/>
            <person name="Otillar R."/>
            <person name="Haridas S."/>
            <person name="Lipzen A."/>
            <person name="Grimwood J."/>
            <person name="Schmutz J."/>
            <person name="Clum A."/>
            <person name="Reid I.D."/>
            <person name="Moisan M.C."/>
            <person name="Butler G."/>
            <person name="Nguyen T.T.M."/>
            <person name="Dewar K."/>
            <person name="Conant G."/>
            <person name="Drula E."/>
            <person name="Henrissat B."/>
            <person name="Hansel C."/>
            <person name="Singer S."/>
            <person name="Hutchinson M.I."/>
            <person name="de Vries R.P."/>
            <person name="Natvig D.O."/>
            <person name="Powell A.J."/>
            <person name="Tsang A."/>
            <person name="Grigoriev I.V."/>
        </authorList>
    </citation>
    <scope>NUCLEOTIDE SEQUENCE [LARGE SCALE GENOMIC DNA]</scope>
    <source>
        <strain evidence="5 6">CBS 620.91</strain>
    </source>
</reference>
<feature type="region of interest" description="Disordered" evidence="4">
    <location>
        <begin position="435"/>
        <end position="457"/>
    </location>
</feature>
<dbReference type="InterPro" id="IPR036188">
    <property type="entry name" value="FAD/NAD-bd_sf"/>
</dbReference>
<name>A0ABR3V4T5_HUMIN</name>
<organism evidence="5 6">
    <name type="scientific">Humicola insolens</name>
    <name type="common">Soft-rot fungus</name>
    <dbReference type="NCBI Taxonomy" id="85995"/>
    <lineage>
        <taxon>Eukaryota</taxon>
        <taxon>Fungi</taxon>
        <taxon>Dikarya</taxon>
        <taxon>Ascomycota</taxon>
        <taxon>Pezizomycotina</taxon>
        <taxon>Sordariomycetes</taxon>
        <taxon>Sordariomycetidae</taxon>
        <taxon>Sordariales</taxon>
        <taxon>Chaetomiaceae</taxon>
        <taxon>Mycothermus</taxon>
    </lineage>
</organism>
<sequence>MESYDLVVIGAGKLPLFQAPMCCHLNPDKSLVILDSGSTLGGVWSRERNYPGLKTNNMLGTFEFPDFPMDSDEFGLEPGEHISGETMHVYLAKYARQFGILDKIRYRCKVDTAEHKAGPEGGWILTVQEGENQDQRQIYARKLVVATGMTSEPVMPTIPGQEQFEAPLFHSKDFGKYANTLNSAKRVAVLGGTKSAWDVVYAYASRGVQVDWIIRESGHGPVWMAPPYVTPLKKWLEKLVHRRFLTWFSPCIWGSVDGYTSIRRFLHGTAIGRAITNAFWAVLGNDVLTLNQYDSHPEVQKLKPWTEAMFVASGFSILNYPTDIFDLVRSGVIRVHIADVTALSARTVHLSDGTQLPDTDALCCATGWRHVPSVRFVLSDGTDATAELGMPHDPARSDIFTPQAVQQADDEILSRFPRLRDQPVMKRDHLTTKNGEQLGVPASTNITANPSSPSSEEPLTPWTLYRFMIPPSARFLQARDIAFAGILMNFTTALVAHAQALWIAAYFAGQLSDSVIPRLLESESGYAPLRQSSSTAGTDPKAEVTPVQKDLAALRKETLLHARFGRWRYPQGRGAQFPDFVFDAVPYIDLLVRDLGLEVQRKKKKGGLFGWWTEVTEPYGPEDYRNLVGEFVELRKGEGLEGVTKRV</sequence>
<evidence type="ECO:0000256" key="3">
    <source>
        <dbReference type="ARBA" id="ARBA00023002"/>
    </source>
</evidence>
<keyword evidence="3" id="KW-0560">Oxidoreductase</keyword>
<accession>A0ABR3V4T5</accession>
<dbReference type="EMBL" id="JAZGSY010000368">
    <property type="protein sequence ID" value="KAL1836772.1"/>
    <property type="molecule type" value="Genomic_DNA"/>
</dbReference>
<dbReference type="PANTHER" id="PTHR23023">
    <property type="entry name" value="DIMETHYLANILINE MONOOXYGENASE"/>
    <property type="match status" value="1"/>
</dbReference>
<keyword evidence="2" id="KW-0274">FAD</keyword>
<dbReference type="Gene3D" id="3.50.50.60">
    <property type="entry name" value="FAD/NAD(P)-binding domain"/>
    <property type="match status" value="1"/>
</dbReference>
<keyword evidence="6" id="KW-1185">Reference proteome</keyword>
<evidence type="ECO:0000256" key="2">
    <source>
        <dbReference type="ARBA" id="ARBA00022827"/>
    </source>
</evidence>
<evidence type="ECO:0000256" key="1">
    <source>
        <dbReference type="ARBA" id="ARBA00022630"/>
    </source>
</evidence>
<dbReference type="InterPro" id="IPR050346">
    <property type="entry name" value="FMO-like"/>
</dbReference>
<keyword evidence="1" id="KW-0285">Flavoprotein</keyword>
<gene>
    <name evidence="5" type="ORF">VTJ49DRAFT_4690</name>
</gene>
<evidence type="ECO:0000313" key="6">
    <source>
        <dbReference type="Proteomes" id="UP001583172"/>
    </source>
</evidence>
<protein>
    <submittedName>
        <fullName evidence="5">Uncharacterized protein</fullName>
    </submittedName>
</protein>
<dbReference type="Pfam" id="PF13738">
    <property type="entry name" value="Pyr_redox_3"/>
    <property type="match status" value="1"/>
</dbReference>
<evidence type="ECO:0000313" key="5">
    <source>
        <dbReference type="EMBL" id="KAL1836772.1"/>
    </source>
</evidence>
<evidence type="ECO:0000256" key="4">
    <source>
        <dbReference type="SAM" id="MobiDB-lite"/>
    </source>
</evidence>